<sequence>MRKFPKTLPVAISLEHLPMTETDLKQICLDWEVLGFPFFRPAVVMDWKTETLPLGKSRLDLDLILKLRFWQSLSDWILPEWYSRKQTNQLTELLRDQIFSKDRENKPNSLSGLWNRFWNTPLSLIWLDLGFTKLRMDLDLEQDFFSNAIPLSFDGEKKLYFRTGYLKAIHYRLTKKEFKAPYPKFAELYIKTRDKHKDESLGGVYYSFIGYLLEKKSDEYLLSYWGFPSKLANYIRNQVPEEIWNFTNLTKTLLWKEKNLLGKELEFRTVYQVSTSSPNHLR</sequence>
<comment type="caution">
    <text evidence="1">The sequence shown here is derived from an EMBL/GenBank/DDBJ whole genome shotgun (WGS) entry which is preliminary data.</text>
</comment>
<dbReference type="Proteomes" id="UP000298112">
    <property type="component" value="Unassembled WGS sequence"/>
</dbReference>
<dbReference type="EMBL" id="RQHF01000012">
    <property type="protein sequence ID" value="TGM59387.1"/>
    <property type="molecule type" value="Genomic_DNA"/>
</dbReference>
<reference evidence="2" key="1">
    <citation type="journal article" date="2019" name="PLoS Negl. Trop. Dis.">
        <title>Revisiting the worldwide diversity of Leptospira species in the environment.</title>
        <authorList>
            <person name="Vincent A.T."/>
            <person name="Schiettekatte O."/>
            <person name="Bourhy P."/>
            <person name="Veyrier F.J."/>
            <person name="Picardeau M."/>
        </authorList>
    </citation>
    <scope>NUCLEOTIDE SEQUENCE [LARGE SCALE GENOMIC DNA]</scope>
    <source>
        <strain evidence="2">201601955</strain>
    </source>
</reference>
<evidence type="ECO:0000313" key="1">
    <source>
        <dbReference type="EMBL" id="TGM59387.1"/>
    </source>
</evidence>
<dbReference type="RefSeq" id="WP_135657882.1">
    <property type="nucleotide sequence ID" value="NZ_RQHF01000012.1"/>
</dbReference>
<organism evidence="1 2">
    <name type="scientific">Leptospira vanthielii</name>
    <dbReference type="NCBI Taxonomy" id="293085"/>
    <lineage>
        <taxon>Bacteria</taxon>
        <taxon>Pseudomonadati</taxon>
        <taxon>Spirochaetota</taxon>
        <taxon>Spirochaetia</taxon>
        <taxon>Leptospirales</taxon>
        <taxon>Leptospiraceae</taxon>
        <taxon>Leptospira</taxon>
    </lineage>
</organism>
<keyword evidence="2" id="KW-1185">Reference proteome</keyword>
<evidence type="ECO:0000313" key="2">
    <source>
        <dbReference type="Proteomes" id="UP000298112"/>
    </source>
</evidence>
<accession>A0ABY2NRK3</accession>
<proteinExistence type="predicted"/>
<protein>
    <submittedName>
        <fullName evidence="1">Uncharacterized protein</fullName>
    </submittedName>
</protein>
<gene>
    <name evidence="1" type="ORF">EHQ95_06720</name>
</gene>
<name>A0ABY2NRK3_9LEPT</name>